<reference evidence="2 3" key="1">
    <citation type="submission" date="2021-08" db="EMBL/GenBank/DDBJ databases">
        <title>Draft Genome Sequence of Phanerochaete sordida strain YK-624.</title>
        <authorList>
            <person name="Mori T."/>
            <person name="Dohra H."/>
            <person name="Suzuki T."/>
            <person name="Kawagishi H."/>
            <person name="Hirai H."/>
        </authorList>
    </citation>
    <scope>NUCLEOTIDE SEQUENCE [LARGE SCALE GENOMIC DNA]</scope>
    <source>
        <strain evidence="2 3">YK-624</strain>
    </source>
</reference>
<comment type="caution">
    <text evidence="2">The sequence shown here is derived from an EMBL/GenBank/DDBJ whole genome shotgun (WGS) entry which is preliminary data.</text>
</comment>
<keyword evidence="1" id="KW-0472">Membrane</keyword>
<evidence type="ECO:0000256" key="1">
    <source>
        <dbReference type="SAM" id="Phobius"/>
    </source>
</evidence>
<dbReference type="AlphaFoldDB" id="A0A9P3FX53"/>
<dbReference type="OrthoDB" id="3063206at2759"/>
<protein>
    <submittedName>
        <fullName evidence="2">Uncharacterized protein</fullName>
    </submittedName>
</protein>
<feature type="transmembrane region" description="Helical" evidence="1">
    <location>
        <begin position="114"/>
        <end position="132"/>
    </location>
</feature>
<keyword evidence="3" id="KW-1185">Reference proteome</keyword>
<evidence type="ECO:0000313" key="3">
    <source>
        <dbReference type="Proteomes" id="UP000703269"/>
    </source>
</evidence>
<gene>
    <name evidence="2" type="ORF">PsYK624_000640</name>
</gene>
<keyword evidence="1" id="KW-1133">Transmembrane helix</keyword>
<name>A0A9P3FX53_9APHY</name>
<accession>A0A9P3FX53</accession>
<feature type="transmembrane region" description="Helical" evidence="1">
    <location>
        <begin position="85"/>
        <end position="107"/>
    </location>
</feature>
<sequence length="141" mass="15691">MDIPLSEYKVNTIGVSLSCALWGAATMQMFLYFLNYESDHLVLKAAVGALWVLDTTIEILSFVGIFPPMGSPVSFTAGTPPWALIVRTLLTNVVAFSVQLFFLYRIYRLSGQRWAVRVCLVAVALIALWQLVPSCIRCGVW</sequence>
<dbReference type="Proteomes" id="UP000703269">
    <property type="component" value="Unassembled WGS sequence"/>
</dbReference>
<proteinExistence type="predicted"/>
<organism evidence="2 3">
    <name type="scientific">Phanerochaete sordida</name>
    <dbReference type="NCBI Taxonomy" id="48140"/>
    <lineage>
        <taxon>Eukaryota</taxon>
        <taxon>Fungi</taxon>
        <taxon>Dikarya</taxon>
        <taxon>Basidiomycota</taxon>
        <taxon>Agaricomycotina</taxon>
        <taxon>Agaricomycetes</taxon>
        <taxon>Polyporales</taxon>
        <taxon>Phanerochaetaceae</taxon>
        <taxon>Phanerochaete</taxon>
    </lineage>
</organism>
<evidence type="ECO:0000313" key="2">
    <source>
        <dbReference type="EMBL" id="GJE83990.1"/>
    </source>
</evidence>
<dbReference type="PANTHER" id="PTHR40465">
    <property type="entry name" value="CHROMOSOME 1, WHOLE GENOME SHOTGUN SEQUENCE"/>
    <property type="match status" value="1"/>
</dbReference>
<dbReference type="EMBL" id="BPQB01000001">
    <property type="protein sequence ID" value="GJE83990.1"/>
    <property type="molecule type" value="Genomic_DNA"/>
</dbReference>
<feature type="transmembrane region" description="Helical" evidence="1">
    <location>
        <begin position="12"/>
        <end position="34"/>
    </location>
</feature>
<feature type="transmembrane region" description="Helical" evidence="1">
    <location>
        <begin position="41"/>
        <end position="65"/>
    </location>
</feature>
<dbReference type="PANTHER" id="PTHR40465:SF1">
    <property type="entry name" value="DUF6534 DOMAIN-CONTAINING PROTEIN"/>
    <property type="match status" value="1"/>
</dbReference>
<keyword evidence="1" id="KW-0812">Transmembrane</keyword>